<dbReference type="Proteomes" id="UP001554047">
    <property type="component" value="Unassembled WGS sequence"/>
</dbReference>
<organism evidence="1 2">
    <name type="scientific">Enterococcus entomosocium</name>
    <dbReference type="NCBI Taxonomy" id="3034352"/>
    <lineage>
        <taxon>Bacteria</taxon>
        <taxon>Bacillati</taxon>
        <taxon>Bacillota</taxon>
        <taxon>Bacilli</taxon>
        <taxon>Lactobacillales</taxon>
        <taxon>Enterococcaceae</taxon>
        <taxon>Enterococcus</taxon>
    </lineage>
</organism>
<dbReference type="RefSeq" id="WP_223347136.1">
    <property type="nucleotide sequence ID" value="NZ_JBDKBP010000020.1"/>
</dbReference>
<reference evidence="1 2" key="1">
    <citation type="submission" date="2024-05" db="EMBL/GenBank/DDBJ databases">
        <title>Human gut microbiome strain richness.</title>
        <authorList>
            <person name="Chen-Liaw A."/>
        </authorList>
    </citation>
    <scope>NUCLEOTIDE SEQUENCE [LARGE SCALE GENOMIC DNA]</scope>
    <source>
        <strain evidence="1 2">J1100102st1_G3_J1100102_180507</strain>
    </source>
</reference>
<gene>
    <name evidence="1" type="ORF">AB1I55_10180</name>
</gene>
<evidence type="ECO:0000313" key="2">
    <source>
        <dbReference type="Proteomes" id="UP001554047"/>
    </source>
</evidence>
<keyword evidence="2" id="KW-1185">Reference proteome</keyword>
<dbReference type="EMBL" id="JBFDTB010000015">
    <property type="protein sequence ID" value="MEW3466459.1"/>
    <property type="molecule type" value="Genomic_DNA"/>
</dbReference>
<accession>A0ABV3MDG0</accession>
<proteinExistence type="predicted"/>
<comment type="caution">
    <text evidence="1">The sequence shown here is derived from an EMBL/GenBank/DDBJ whole genome shotgun (WGS) entry which is preliminary data.</text>
</comment>
<sequence>MKNCEKLNVLIESYALTNYDTGKAELVKGNAEMIYLIMNLGISSTFGPHREDFH</sequence>
<name>A0ABV3MDG0_9ENTE</name>
<evidence type="ECO:0000313" key="1">
    <source>
        <dbReference type="EMBL" id="MEW3466459.1"/>
    </source>
</evidence>
<protein>
    <submittedName>
        <fullName evidence="1">N-acetylmuramoyl-L-alanine amidase</fullName>
    </submittedName>
</protein>